<feature type="compositionally biased region" description="Acidic residues" evidence="3">
    <location>
        <begin position="199"/>
        <end position="218"/>
    </location>
</feature>
<feature type="compositionally biased region" description="Acidic residues" evidence="3">
    <location>
        <begin position="151"/>
        <end position="162"/>
    </location>
</feature>
<organism evidence="5 6">
    <name type="scientific">Schistosoma margrebowiei</name>
    <dbReference type="NCBI Taxonomy" id="48269"/>
    <lineage>
        <taxon>Eukaryota</taxon>
        <taxon>Metazoa</taxon>
        <taxon>Spiralia</taxon>
        <taxon>Lophotrochozoa</taxon>
        <taxon>Platyhelminthes</taxon>
        <taxon>Trematoda</taxon>
        <taxon>Digenea</taxon>
        <taxon>Strigeidida</taxon>
        <taxon>Schistosomatoidea</taxon>
        <taxon>Schistosomatidae</taxon>
        <taxon>Schistosoma</taxon>
    </lineage>
</organism>
<feature type="compositionally biased region" description="Acidic residues" evidence="3">
    <location>
        <begin position="52"/>
        <end position="62"/>
    </location>
</feature>
<evidence type="ECO:0000256" key="3">
    <source>
        <dbReference type="SAM" id="MobiDB-lite"/>
    </source>
</evidence>
<proteinExistence type="inferred from homology"/>
<feature type="compositionally biased region" description="Basic residues" evidence="3">
    <location>
        <begin position="129"/>
        <end position="138"/>
    </location>
</feature>
<feature type="region of interest" description="Disordered" evidence="3">
    <location>
        <begin position="185"/>
        <end position="219"/>
    </location>
</feature>
<feature type="compositionally biased region" description="Basic and acidic residues" evidence="3">
    <location>
        <begin position="74"/>
        <end position="83"/>
    </location>
</feature>
<dbReference type="Proteomes" id="UP000050790">
    <property type="component" value="Unassembled WGS sequence"/>
</dbReference>
<keyword evidence="2" id="KW-0175">Coiled coil</keyword>
<evidence type="ECO:0000259" key="4">
    <source>
        <dbReference type="Pfam" id="PF06991"/>
    </source>
</evidence>
<feature type="domain" description="Micro-fibrillar-associated protein 1 C-terminal" evidence="4">
    <location>
        <begin position="215"/>
        <end position="429"/>
    </location>
</feature>
<name>A0AA84ZNS9_9TREM</name>
<feature type="compositionally biased region" description="Basic and acidic residues" evidence="3">
    <location>
        <begin position="185"/>
        <end position="198"/>
    </location>
</feature>
<comment type="similarity">
    <text evidence="1">Belongs to the MFAP1 family.</text>
</comment>
<feature type="coiled-coil region" evidence="2">
    <location>
        <begin position="239"/>
        <end position="285"/>
    </location>
</feature>
<feature type="compositionally biased region" description="Polar residues" evidence="3">
    <location>
        <begin position="84"/>
        <end position="95"/>
    </location>
</feature>
<evidence type="ECO:0000256" key="1">
    <source>
        <dbReference type="ARBA" id="ARBA00008155"/>
    </source>
</evidence>
<accession>A0AA84ZNS9</accession>
<feature type="region of interest" description="Disordered" evidence="3">
    <location>
        <begin position="41"/>
        <end position="163"/>
    </location>
</feature>
<sequence>MMQSLQNAPQIHSTAGAVPIKNEKGQFYMVKVKVQRYVAGKKPDFASSSSSESEEEPTVNDTEEIKAFSSRSGLIRDRFRGQENAKSTADGSDQPTAEELADPRFRRLLRAKDQLSQSSEDEEETDRVTRHKKYRKSGHYSEESPQNSNGEDADEEDVDEEELMRRRELIRKKALAAQINAEVDKHCGDGYNDTGHEDVEAEDELGYSEEEYTSSDDEVAPKLKPVFVRARDRITLQAKHKADQLAQETEAEVKRLAEERRRTTLKLLETELRREAEEAHAIEDALDAIDSDEGQGNPQAEQEEYEKWKVRELKRIRREREIREAALQEKAEIERIRNMTDEQRREEFIRNPKVITNKTAKGKYKFLQKYFHRGAFYVTSLEDKVFQQDFTQPTLEDHFDKTKLPTVMQVKNFGRAGRTKYTHLVDQDTTVFDSPWSTTNPQNMKFQSTHGGGFKQIFSKPGLSKQKKKTG</sequence>
<dbReference type="InterPro" id="IPR033194">
    <property type="entry name" value="MFAP1"/>
</dbReference>
<dbReference type="InterPro" id="IPR009730">
    <property type="entry name" value="MFAP1_C"/>
</dbReference>
<dbReference type="Pfam" id="PF06991">
    <property type="entry name" value="MFAP1"/>
    <property type="match status" value="1"/>
</dbReference>
<evidence type="ECO:0000256" key="2">
    <source>
        <dbReference type="SAM" id="Coils"/>
    </source>
</evidence>
<evidence type="ECO:0000313" key="5">
    <source>
        <dbReference type="Proteomes" id="UP000050790"/>
    </source>
</evidence>
<evidence type="ECO:0000313" key="6">
    <source>
        <dbReference type="WBParaSite" id="SMRG1_37820.1"/>
    </source>
</evidence>
<dbReference type="WBParaSite" id="SMRG1_37820.1">
    <property type="protein sequence ID" value="SMRG1_37820.1"/>
    <property type="gene ID" value="SMRG1_37820"/>
</dbReference>
<reference evidence="6" key="1">
    <citation type="submission" date="2023-11" db="UniProtKB">
        <authorList>
            <consortium name="WormBaseParasite"/>
        </authorList>
    </citation>
    <scope>IDENTIFICATION</scope>
</reference>
<feature type="compositionally biased region" description="Basic and acidic residues" evidence="3">
    <location>
        <begin position="101"/>
        <end position="113"/>
    </location>
</feature>
<dbReference type="PANTHER" id="PTHR15327">
    <property type="entry name" value="MICROFIBRIL-ASSOCIATED PROTEIN"/>
    <property type="match status" value="1"/>
</dbReference>
<dbReference type="AlphaFoldDB" id="A0AA84ZNS9"/>
<protein>
    <submittedName>
        <fullName evidence="6">MFAP1 domain-containing protein</fullName>
    </submittedName>
</protein>